<reference evidence="1" key="1">
    <citation type="submission" date="2020-05" db="EMBL/GenBank/DDBJ databases">
        <title>Large-scale comparative analyses of tick genomes elucidate their genetic diversity and vector capacities.</title>
        <authorList>
            <person name="Jia N."/>
            <person name="Wang J."/>
            <person name="Shi W."/>
            <person name="Du L."/>
            <person name="Sun Y."/>
            <person name="Zhan W."/>
            <person name="Jiang J."/>
            <person name="Wang Q."/>
            <person name="Zhang B."/>
            <person name="Ji P."/>
            <person name="Sakyi L.B."/>
            <person name="Cui X."/>
            <person name="Yuan T."/>
            <person name="Jiang B."/>
            <person name="Yang W."/>
            <person name="Lam T.T.-Y."/>
            <person name="Chang Q."/>
            <person name="Ding S."/>
            <person name="Wang X."/>
            <person name="Zhu J."/>
            <person name="Ruan X."/>
            <person name="Zhao L."/>
            <person name="Wei J."/>
            <person name="Que T."/>
            <person name="Du C."/>
            <person name="Cheng J."/>
            <person name="Dai P."/>
            <person name="Han X."/>
            <person name="Huang E."/>
            <person name="Gao Y."/>
            <person name="Liu J."/>
            <person name="Shao H."/>
            <person name="Ye R."/>
            <person name="Li L."/>
            <person name="Wei W."/>
            <person name="Wang X."/>
            <person name="Wang C."/>
            <person name="Yang T."/>
            <person name="Huo Q."/>
            <person name="Li W."/>
            <person name="Guo W."/>
            <person name="Chen H."/>
            <person name="Zhou L."/>
            <person name="Ni X."/>
            <person name="Tian J."/>
            <person name="Zhou Y."/>
            <person name="Sheng Y."/>
            <person name="Liu T."/>
            <person name="Pan Y."/>
            <person name="Xia L."/>
            <person name="Li J."/>
            <person name="Zhao F."/>
            <person name="Cao W."/>
        </authorList>
    </citation>
    <scope>NUCLEOTIDE SEQUENCE</scope>
    <source>
        <strain evidence="1">Dsil-2018</strain>
    </source>
</reference>
<organism evidence="1 2">
    <name type="scientific">Dermacentor silvarum</name>
    <name type="common">Tick</name>
    <dbReference type="NCBI Taxonomy" id="543639"/>
    <lineage>
        <taxon>Eukaryota</taxon>
        <taxon>Metazoa</taxon>
        <taxon>Ecdysozoa</taxon>
        <taxon>Arthropoda</taxon>
        <taxon>Chelicerata</taxon>
        <taxon>Arachnida</taxon>
        <taxon>Acari</taxon>
        <taxon>Parasitiformes</taxon>
        <taxon>Ixodida</taxon>
        <taxon>Ixodoidea</taxon>
        <taxon>Ixodidae</taxon>
        <taxon>Rhipicephalinae</taxon>
        <taxon>Dermacentor</taxon>
    </lineage>
</organism>
<evidence type="ECO:0000313" key="1">
    <source>
        <dbReference type="EMBL" id="KAH7978854.1"/>
    </source>
</evidence>
<evidence type="ECO:0000313" key="2">
    <source>
        <dbReference type="Proteomes" id="UP000821865"/>
    </source>
</evidence>
<accession>A0ACB8DXN5</accession>
<dbReference type="Proteomes" id="UP000821865">
    <property type="component" value="Chromosome 1"/>
</dbReference>
<gene>
    <name evidence="1" type="ORF">HPB49_007088</name>
</gene>
<proteinExistence type="predicted"/>
<protein>
    <submittedName>
        <fullName evidence="1">Uncharacterized protein</fullName>
    </submittedName>
</protein>
<keyword evidence="2" id="KW-1185">Reference proteome</keyword>
<sequence length="316" mass="35438">MVCYSVVGEASMDINFSGDEVKKFLGSGGSWTADLTHVPHVCERVIEAHFGHNRQPSLPLSDITFRKLVMNKTVRAKAKRKLPPGFQSKEQSVLKNFRERMAQCAPHLLWNRYSASKPAPVQNTSGIADIVDLHSRECWTLFSNYWAQQVPLTAAERTKICIDTVGQNNNPLWKAERTGRLTASNFHRIMRCIKPDGLVRDILYPRQKENLGPSDPRLYGLRNEAVAVEKYIAIMQLYDKDIEVSETGLHVHEAYPFIAASPDRLVRDGTETGLLEAICRDGFRSSGPRSPDGYVTSGSDQHLIATIIGIDDFNKV</sequence>
<comment type="caution">
    <text evidence="1">The sequence shown here is derived from an EMBL/GenBank/DDBJ whole genome shotgun (WGS) entry which is preliminary data.</text>
</comment>
<dbReference type="EMBL" id="CM023470">
    <property type="protein sequence ID" value="KAH7978854.1"/>
    <property type="molecule type" value="Genomic_DNA"/>
</dbReference>
<name>A0ACB8DXN5_DERSI</name>